<reference evidence="2 3" key="1">
    <citation type="submission" date="2023-05" db="EMBL/GenBank/DDBJ databases">
        <title>B98-5 Cell Line De Novo Hybrid Assembly: An Optical Mapping Approach.</title>
        <authorList>
            <person name="Kananen K."/>
            <person name="Auerbach J.A."/>
            <person name="Kautto E."/>
            <person name="Blachly J.S."/>
        </authorList>
    </citation>
    <scope>NUCLEOTIDE SEQUENCE [LARGE SCALE GENOMIC DNA]</scope>
    <source>
        <strain evidence="2">B95-8</strain>
        <tissue evidence="2">Cell line</tissue>
    </source>
</reference>
<evidence type="ECO:0000313" key="3">
    <source>
        <dbReference type="Proteomes" id="UP001266305"/>
    </source>
</evidence>
<evidence type="ECO:0000256" key="1">
    <source>
        <dbReference type="SAM" id="MobiDB-lite"/>
    </source>
</evidence>
<feature type="compositionally biased region" description="Basic and acidic residues" evidence="1">
    <location>
        <begin position="1"/>
        <end position="21"/>
    </location>
</feature>
<proteinExistence type="predicted"/>
<gene>
    <name evidence="2" type="ORF">P7K49_025194</name>
</gene>
<keyword evidence="3" id="KW-1185">Reference proteome</keyword>
<protein>
    <submittedName>
        <fullName evidence="2">Uncharacterized protein</fullName>
    </submittedName>
</protein>
<dbReference type="Proteomes" id="UP001266305">
    <property type="component" value="Unassembled WGS sequence"/>
</dbReference>
<dbReference type="EMBL" id="JASSZA010000012">
    <property type="protein sequence ID" value="KAK2096160.1"/>
    <property type="molecule type" value="Genomic_DNA"/>
</dbReference>
<organism evidence="2 3">
    <name type="scientific">Saguinus oedipus</name>
    <name type="common">Cotton-top tamarin</name>
    <name type="synonym">Oedipomidas oedipus</name>
    <dbReference type="NCBI Taxonomy" id="9490"/>
    <lineage>
        <taxon>Eukaryota</taxon>
        <taxon>Metazoa</taxon>
        <taxon>Chordata</taxon>
        <taxon>Craniata</taxon>
        <taxon>Vertebrata</taxon>
        <taxon>Euteleostomi</taxon>
        <taxon>Mammalia</taxon>
        <taxon>Eutheria</taxon>
        <taxon>Euarchontoglires</taxon>
        <taxon>Primates</taxon>
        <taxon>Haplorrhini</taxon>
        <taxon>Platyrrhini</taxon>
        <taxon>Cebidae</taxon>
        <taxon>Callitrichinae</taxon>
        <taxon>Saguinus</taxon>
    </lineage>
</organism>
<sequence length="105" mass="11321">MKAELAVTAEKRAAGKADSNARPRARTPRRVRAMQGLCGGTEMCGKKEGCCGQSRDCKADGRNCGKPEGKRDVFPEREAGLCQRKGALEMSHTAAKRPPHCRAAH</sequence>
<name>A0ABQ9UHA5_SAGOE</name>
<evidence type="ECO:0000313" key="2">
    <source>
        <dbReference type="EMBL" id="KAK2096160.1"/>
    </source>
</evidence>
<feature type="region of interest" description="Disordered" evidence="1">
    <location>
        <begin position="1"/>
        <end position="29"/>
    </location>
</feature>
<comment type="caution">
    <text evidence="2">The sequence shown here is derived from an EMBL/GenBank/DDBJ whole genome shotgun (WGS) entry which is preliminary data.</text>
</comment>
<accession>A0ABQ9UHA5</accession>